<feature type="domain" description="B12-binding" evidence="7">
    <location>
        <begin position="173"/>
        <end position="298"/>
    </location>
</feature>
<dbReference type="PANTHER" id="PTHR30204:SF69">
    <property type="entry name" value="MERR-FAMILY TRANSCRIPTIONAL REGULATOR"/>
    <property type="match status" value="1"/>
</dbReference>
<protein>
    <submittedName>
        <fullName evidence="8">HTH-type transcriptional repressor CarH</fullName>
    </submittedName>
</protein>
<evidence type="ECO:0000313" key="8">
    <source>
        <dbReference type="EMBL" id="GGO90543.1"/>
    </source>
</evidence>
<proteinExistence type="predicted"/>
<dbReference type="PANTHER" id="PTHR30204">
    <property type="entry name" value="REDOX-CYCLING DRUG-SENSING TRANSCRIPTIONAL ACTIVATOR SOXR"/>
    <property type="match status" value="1"/>
</dbReference>
<dbReference type="CDD" id="cd02065">
    <property type="entry name" value="B12-binding_like"/>
    <property type="match status" value="1"/>
</dbReference>
<dbReference type="InterPro" id="IPR006158">
    <property type="entry name" value="Cobalamin-bd"/>
</dbReference>
<evidence type="ECO:0000256" key="5">
    <source>
        <dbReference type="SAM" id="MobiDB-lite"/>
    </source>
</evidence>
<dbReference type="EMBL" id="BMNI01000005">
    <property type="protein sequence ID" value="GGO90543.1"/>
    <property type="molecule type" value="Genomic_DNA"/>
</dbReference>
<dbReference type="PROSITE" id="PS51332">
    <property type="entry name" value="B12_BINDING"/>
    <property type="match status" value="1"/>
</dbReference>
<dbReference type="Gene3D" id="3.40.50.280">
    <property type="entry name" value="Cobalamin-binding domain"/>
    <property type="match status" value="1"/>
</dbReference>
<dbReference type="Gene3D" id="1.10.1240.10">
    <property type="entry name" value="Methionine synthase domain"/>
    <property type="match status" value="1"/>
</dbReference>
<dbReference type="SUPFAM" id="SSF52242">
    <property type="entry name" value="Cobalamin (vitamin B12)-binding domain"/>
    <property type="match status" value="1"/>
</dbReference>
<keyword evidence="1" id="KW-0678">Repressor</keyword>
<organism evidence="8 9">
    <name type="scientific">Nocardioides phosphati</name>
    <dbReference type="NCBI Taxonomy" id="1867775"/>
    <lineage>
        <taxon>Bacteria</taxon>
        <taxon>Bacillati</taxon>
        <taxon>Actinomycetota</taxon>
        <taxon>Actinomycetes</taxon>
        <taxon>Propionibacteriales</taxon>
        <taxon>Nocardioidaceae</taxon>
        <taxon>Nocardioides</taxon>
    </lineage>
</organism>
<dbReference type="SUPFAM" id="SSF46955">
    <property type="entry name" value="Putative DNA-binding domain"/>
    <property type="match status" value="1"/>
</dbReference>
<name>A0ABQ2NG50_9ACTN</name>
<evidence type="ECO:0000256" key="1">
    <source>
        <dbReference type="ARBA" id="ARBA00022491"/>
    </source>
</evidence>
<dbReference type="Pfam" id="PF02607">
    <property type="entry name" value="B12-binding_2"/>
    <property type="match status" value="1"/>
</dbReference>
<evidence type="ECO:0000256" key="3">
    <source>
        <dbReference type="ARBA" id="ARBA00023125"/>
    </source>
</evidence>
<dbReference type="InterPro" id="IPR047057">
    <property type="entry name" value="MerR_fam"/>
</dbReference>
<evidence type="ECO:0000259" key="7">
    <source>
        <dbReference type="PROSITE" id="PS51332"/>
    </source>
</evidence>
<dbReference type="Proteomes" id="UP000655410">
    <property type="component" value="Unassembled WGS sequence"/>
</dbReference>
<dbReference type="InterPro" id="IPR009061">
    <property type="entry name" value="DNA-bd_dom_put_sf"/>
</dbReference>
<sequence length="298" mass="31158">MYTIKRAAEQVGISESTLRAWERRYGVGATQRTASGYRLYDGRDLHALGLMRALIDDGWPAQAAADEMRRRMASEERRPAPVDSGAEDGDDTAALIRVAAALDAPALGALLDRQFGAASFEAVADRWLLPALHALGAAWKSQQITVAGEHMAAHAITRRLSAAYDAAGDNLMGPRLLIGLPPGARHELGLLAFATAARRAGLSTIYLGADVPTAEWITAATTGAVGEVSCAVLAAPTEADASAVREIAEALRAARPDLLVAVGGSAQESAPPWCVRLGHQVGPGAAFLAERLAAARPT</sequence>
<dbReference type="PROSITE" id="PS50937">
    <property type="entry name" value="HTH_MERR_2"/>
    <property type="match status" value="1"/>
</dbReference>
<dbReference type="RefSeq" id="WP_188784121.1">
    <property type="nucleotide sequence ID" value="NZ_BMNI01000005.1"/>
</dbReference>
<evidence type="ECO:0000313" key="9">
    <source>
        <dbReference type="Proteomes" id="UP000655410"/>
    </source>
</evidence>
<reference evidence="9" key="1">
    <citation type="journal article" date="2019" name="Int. J. Syst. Evol. Microbiol.">
        <title>The Global Catalogue of Microorganisms (GCM) 10K type strain sequencing project: providing services to taxonomists for standard genome sequencing and annotation.</title>
        <authorList>
            <consortium name="The Broad Institute Genomics Platform"/>
            <consortium name="The Broad Institute Genome Sequencing Center for Infectious Disease"/>
            <person name="Wu L."/>
            <person name="Ma J."/>
        </authorList>
    </citation>
    <scope>NUCLEOTIDE SEQUENCE [LARGE SCALE GENOMIC DNA]</scope>
    <source>
        <strain evidence="9">CGMCC 4.7371</strain>
    </source>
</reference>
<gene>
    <name evidence="8" type="primary">carH</name>
    <name evidence="8" type="ORF">GCM10011584_22580</name>
</gene>
<dbReference type="InterPro" id="IPR036724">
    <property type="entry name" value="Cobalamin-bd_sf"/>
</dbReference>
<accession>A0ABQ2NG50</accession>
<feature type="domain" description="HTH merR-type" evidence="6">
    <location>
        <begin position="1"/>
        <end position="70"/>
    </location>
</feature>
<keyword evidence="9" id="KW-1185">Reference proteome</keyword>
<comment type="caution">
    <text evidence="8">The sequence shown here is derived from an EMBL/GenBank/DDBJ whole genome shotgun (WGS) entry which is preliminary data.</text>
</comment>
<evidence type="ECO:0000259" key="6">
    <source>
        <dbReference type="PROSITE" id="PS50937"/>
    </source>
</evidence>
<evidence type="ECO:0000256" key="2">
    <source>
        <dbReference type="ARBA" id="ARBA00023015"/>
    </source>
</evidence>
<feature type="region of interest" description="Disordered" evidence="5">
    <location>
        <begin position="69"/>
        <end position="89"/>
    </location>
</feature>
<keyword evidence="3" id="KW-0238">DNA-binding</keyword>
<dbReference type="Gene3D" id="1.10.1660.10">
    <property type="match status" value="1"/>
</dbReference>
<dbReference type="InterPro" id="IPR003759">
    <property type="entry name" value="Cbl-bd_cap"/>
</dbReference>
<dbReference type="Pfam" id="PF13411">
    <property type="entry name" value="MerR_1"/>
    <property type="match status" value="1"/>
</dbReference>
<dbReference type="Pfam" id="PF02310">
    <property type="entry name" value="B12-binding"/>
    <property type="match status" value="1"/>
</dbReference>
<evidence type="ECO:0000256" key="4">
    <source>
        <dbReference type="ARBA" id="ARBA00023163"/>
    </source>
</evidence>
<feature type="compositionally biased region" description="Basic and acidic residues" evidence="5">
    <location>
        <begin position="69"/>
        <end position="80"/>
    </location>
</feature>
<keyword evidence="4" id="KW-0804">Transcription</keyword>
<dbReference type="InterPro" id="IPR000551">
    <property type="entry name" value="MerR-type_HTH_dom"/>
</dbReference>
<keyword evidence="2" id="KW-0805">Transcription regulation</keyword>
<dbReference type="InterPro" id="IPR036594">
    <property type="entry name" value="Meth_synthase_dom"/>
</dbReference>
<dbReference type="SMART" id="SM00422">
    <property type="entry name" value="HTH_MERR"/>
    <property type="match status" value="1"/>
</dbReference>